<name>A0A2G9G5Y1_9LAMI</name>
<sequence>MENHHHLLLRPLLSPSTTTTTTSTAVPAVTPPLDDHVLNNLKLISSDSSIIVRLCLVALIGIISIWANYEASKSYAITVVNESRDTVPGARFQLFYVSNDEATRIVIKASKIVENFLYPDDNSHGKKQVSHIMLKLAGRNLTDNVILESRMNDQEFILNINPSIMESSDFRHDMLLAVRQGVARIWLWNGRDIAPKYLINGLVEYITIHSSGSSIVSNPDRAEPPCFRSATACWKHDNRKAVADFLDYCERRRPGFIRRLNQAMKEGWDDGKIDGALGLPAENLCTTYESSRYNFSSV</sequence>
<comment type="caution">
    <text evidence="1">The sequence shown here is derived from an EMBL/GenBank/DDBJ whole genome shotgun (WGS) entry which is preliminary data.</text>
</comment>
<dbReference type="Pfam" id="PF04450">
    <property type="entry name" value="BSP"/>
    <property type="match status" value="1"/>
</dbReference>
<evidence type="ECO:0000313" key="2">
    <source>
        <dbReference type="Proteomes" id="UP000231279"/>
    </source>
</evidence>
<dbReference type="EMBL" id="NKXS01006869">
    <property type="protein sequence ID" value="PIN00612.1"/>
    <property type="molecule type" value="Genomic_DNA"/>
</dbReference>
<proteinExistence type="predicted"/>
<dbReference type="InterPro" id="IPR007541">
    <property type="entry name" value="Uncharacterised_BSP"/>
</dbReference>
<accession>A0A2G9G5Y1</accession>
<dbReference type="AlphaFoldDB" id="A0A2G9G5Y1"/>
<dbReference type="Proteomes" id="UP000231279">
    <property type="component" value="Unassembled WGS sequence"/>
</dbReference>
<keyword evidence="2" id="KW-1185">Reference proteome</keyword>
<dbReference type="STRING" id="429701.A0A2G9G5Y1"/>
<dbReference type="OrthoDB" id="1924946at2759"/>
<organism evidence="1 2">
    <name type="scientific">Handroanthus impetiginosus</name>
    <dbReference type="NCBI Taxonomy" id="429701"/>
    <lineage>
        <taxon>Eukaryota</taxon>
        <taxon>Viridiplantae</taxon>
        <taxon>Streptophyta</taxon>
        <taxon>Embryophyta</taxon>
        <taxon>Tracheophyta</taxon>
        <taxon>Spermatophyta</taxon>
        <taxon>Magnoliopsida</taxon>
        <taxon>eudicotyledons</taxon>
        <taxon>Gunneridae</taxon>
        <taxon>Pentapetalae</taxon>
        <taxon>asterids</taxon>
        <taxon>lamiids</taxon>
        <taxon>Lamiales</taxon>
        <taxon>Bignoniaceae</taxon>
        <taxon>Crescentiina</taxon>
        <taxon>Tabebuia alliance</taxon>
        <taxon>Handroanthus</taxon>
    </lineage>
</organism>
<evidence type="ECO:0000313" key="1">
    <source>
        <dbReference type="EMBL" id="PIN00612.1"/>
    </source>
</evidence>
<dbReference type="PANTHER" id="PTHR33321:SF3">
    <property type="entry name" value="OS05G0582000 PROTEIN"/>
    <property type="match status" value="1"/>
</dbReference>
<gene>
    <name evidence="1" type="ORF">CDL12_26887</name>
</gene>
<dbReference type="PANTHER" id="PTHR33321">
    <property type="match status" value="1"/>
</dbReference>
<protein>
    <submittedName>
        <fullName evidence="1">Uncharacterized protein</fullName>
    </submittedName>
</protein>
<reference evidence="2" key="1">
    <citation type="journal article" date="2018" name="Gigascience">
        <title>Genome assembly of the Pink Ipe (Handroanthus impetiginosus, Bignoniaceae), a highly valued, ecologically keystone Neotropical timber forest tree.</title>
        <authorList>
            <person name="Silva-Junior O.B."/>
            <person name="Grattapaglia D."/>
            <person name="Novaes E."/>
            <person name="Collevatti R.G."/>
        </authorList>
    </citation>
    <scope>NUCLEOTIDE SEQUENCE [LARGE SCALE GENOMIC DNA]</scope>
    <source>
        <strain evidence="2">cv. UFG-1</strain>
    </source>
</reference>